<dbReference type="EMBL" id="LZZI01000123">
    <property type="protein sequence ID" value="OOM56577.1"/>
    <property type="molecule type" value="Genomic_DNA"/>
</dbReference>
<evidence type="ECO:0000313" key="1">
    <source>
        <dbReference type="EMBL" id="OOM56577.1"/>
    </source>
</evidence>
<dbReference type="AlphaFoldDB" id="A0A1S8RTM7"/>
<dbReference type="InterPro" id="IPR018763">
    <property type="entry name" value="DUF2334"/>
</dbReference>
<protein>
    <recommendedName>
        <fullName evidence="3">DUF2334 domain-containing protein</fullName>
    </recommendedName>
</protein>
<dbReference type="Proteomes" id="UP000190973">
    <property type="component" value="Unassembled WGS sequence"/>
</dbReference>
<comment type="caution">
    <text evidence="1">The sequence shown here is derived from an EMBL/GenBank/DDBJ whole genome shotgun (WGS) entry which is preliminary data.</text>
</comment>
<dbReference type="Pfam" id="PF10096">
    <property type="entry name" value="DUF2334"/>
    <property type="match status" value="1"/>
</dbReference>
<name>A0A1S8RTM7_CLOBE</name>
<accession>A0A1S8RTM7</accession>
<sequence length="416" mass="48924">MFYDKKMFLVEDDLKINFEGRSIKFNSPIYKNINCYFMPLLEFADQTGGEINIKESKIEIKFKEKSSISIDYCIDDYKFTIIDNVLYISLFDMCKILSIRSKWDYIRSTISLYWDKSNYKNCKNVYGRVALIRFEDITAGGRYLDSDNLEKLRVVADYMFLAGIPFHIAWIPRFVDPQNGIDNDISKDYSMPNANFLFTMEYLLNRNGVIGLHGYTHQYDDEVSAVGTEFNEGRNNDEKSIRRRVEAAINTAKRLELPVKFFETPHYAATAFQQSIFEQYFDIIYEPFVGVWGERIVKSPRNYTTLYIPTLLGYVEEKDGIDKMIDRINNLDETTLASLFYHPYIDFEYITLKSGVNRYPMSNYLENSPLHQIVKALCYKGCNFTKITDLNLGSKKAEFKELFYSFFNLHKYFKLR</sequence>
<gene>
    <name evidence="1" type="ORF">CLBCK_43080</name>
</gene>
<evidence type="ECO:0008006" key="3">
    <source>
        <dbReference type="Google" id="ProtNLM"/>
    </source>
</evidence>
<proteinExistence type="predicted"/>
<reference evidence="1 2" key="1">
    <citation type="submission" date="2016-05" db="EMBL/GenBank/DDBJ databases">
        <title>Microbial solvent formation.</title>
        <authorList>
            <person name="Poehlein A."/>
            <person name="Montoya Solano J.D."/>
            <person name="Flitsch S."/>
            <person name="Krabben P."/>
            <person name="Duerre P."/>
            <person name="Daniel R."/>
        </authorList>
    </citation>
    <scope>NUCLEOTIDE SEQUENCE [LARGE SCALE GENOMIC DNA]</scope>
    <source>
        <strain evidence="1 2">DSM 53</strain>
    </source>
</reference>
<evidence type="ECO:0000313" key="2">
    <source>
        <dbReference type="Proteomes" id="UP000190973"/>
    </source>
</evidence>
<organism evidence="1 2">
    <name type="scientific">Clostridium beijerinckii</name>
    <name type="common">Clostridium MP</name>
    <dbReference type="NCBI Taxonomy" id="1520"/>
    <lineage>
        <taxon>Bacteria</taxon>
        <taxon>Bacillati</taxon>
        <taxon>Bacillota</taxon>
        <taxon>Clostridia</taxon>
        <taxon>Eubacteriales</taxon>
        <taxon>Clostridiaceae</taxon>
        <taxon>Clostridium</taxon>
    </lineage>
</organism>
<dbReference type="RefSeq" id="WP_077840544.1">
    <property type="nucleotide sequence ID" value="NZ_JABTAE010000001.1"/>
</dbReference>